<comment type="function">
    <text evidence="9">Structural component of the gap junctions.</text>
</comment>
<dbReference type="RefSeq" id="XP_029655285.1">
    <property type="nucleotide sequence ID" value="XM_029799425.1"/>
</dbReference>
<keyword evidence="2 9" id="KW-0813">Transport</keyword>
<keyword evidence="10" id="KW-1185">Reference proteome</keyword>
<keyword evidence="5 9" id="KW-1133">Transmembrane helix</keyword>
<evidence type="ECO:0000256" key="3">
    <source>
        <dbReference type="ARBA" id="ARBA00022475"/>
    </source>
</evidence>
<dbReference type="Proteomes" id="UP000515154">
    <property type="component" value="Unplaced"/>
</dbReference>
<keyword evidence="6 9" id="KW-0406">Ion transport</keyword>
<dbReference type="GO" id="GO:0005921">
    <property type="term" value="C:gap junction"/>
    <property type="evidence" value="ECO:0007669"/>
    <property type="project" value="UniProtKB-UniRule"/>
</dbReference>
<evidence type="ECO:0000256" key="1">
    <source>
        <dbReference type="ARBA" id="ARBA00004651"/>
    </source>
</evidence>
<evidence type="ECO:0000313" key="10">
    <source>
        <dbReference type="Proteomes" id="UP000515154"/>
    </source>
</evidence>
<dbReference type="GO" id="GO:0005243">
    <property type="term" value="F:gap junction channel activity"/>
    <property type="evidence" value="ECO:0007669"/>
    <property type="project" value="TreeGrafter"/>
</dbReference>
<keyword evidence="7 9" id="KW-0472">Membrane</keyword>
<dbReference type="PANTHER" id="PTHR11893:SF36">
    <property type="entry name" value="INNEXIN-5"/>
    <property type="match status" value="1"/>
</dbReference>
<dbReference type="PANTHER" id="PTHR11893">
    <property type="entry name" value="INNEXIN"/>
    <property type="match status" value="1"/>
</dbReference>
<evidence type="ECO:0000256" key="4">
    <source>
        <dbReference type="ARBA" id="ARBA00022692"/>
    </source>
</evidence>
<dbReference type="GO" id="GO:0034220">
    <property type="term" value="P:monoatomic ion transmembrane transport"/>
    <property type="evidence" value="ECO:0007669"/>
    <property type="project" value="UniProtKB-KW"/>
</dbReference>
<dbReference type="Pfam" id="PF00876">
    <property type="entry name" value="Innexin"/>
    <property type="match status" value="1"/>
</dbReference>
<dbReference type="RefSeq" id="XP_029657673.1">
    <property type="nucleotide sequence ID" value="XM_029801813.1"/>
</dbReference>
<feature type="transmembrane region" description="Helical" evidence="9">
    <location>
        <begin position="99"/>
        <end position="125"/>
    </location>
</feature>
<feature type="transmembrane region" description="Helical" evidence="9">
    <location>
        <begin position="189"/>
        <end position="210"/>
    </location>
</feature>
<dbReference type="PRINTS" id="PR01262">
    <property type="entry name" value="INNEXIN"/>
</dbReference>
<keyword evidence="8 9" id="KW-0407">Ion channel</keyword>
<sequence length="308" mass="36702">MNQQIPETNFYEGKPQLRYYQWAPFIFIVFAFMCQLPRLFWRSNNETCGLNLQNVIEIGEIYHNAEEREKRDDQIKLITIHFNRYFNFKNRQKKGFNIFWTKSLTMTYLFTKLLYSLNAVAQFLITDLLLSNGKLKLYGITLLRNLITGASPDSGFFPGQTLCDFNVRKIGMEKFGQNYTAQCVLSVNFYLQAIFSFYWFWLVFVIFYNCSNTSYWMYHLLSKTNSRYYVRKHIRRELFLNSQSQENCNEKEMMNNFINQYLKTDGIFALRLMSKNVSDIVLTDFISALYENYKIMEIAKKTESSSIL</sequence>
<protein>
    <recommendedName>
        <fullName evidence="9">Innexin</fullName>
    </recommendedName>
</protein>
<evidence type="ECO:0000256" key="2">
    <source>
        <dbReference type="ARBA" id="ARBA00022448"/>
    </source>
</evidence>
<feature type="transmembrane region" description="Helical" evidence="9">
    <location>
        <begin position="20"/>
        <end position="41"/>
    </location>
</feature>
<reference evidence="11 12" key="1">
    <citation type="submission" date="2025-08" db="UniProtKB">
        <authorList>
            <consortium name="RefSeq"/>
        </authorList>
    </citation>
    <scope>IDENTIFICATION</scope>
</reference>
<comment type="similarity">
    <text evidence="9">Belongs to the pannexin family.</text>
</comment>
<evidence type="ECO:0000256" key="9">
    <source>
        <dbReference type="RuleBase" id="RU010713"/>
    </source>
</evidence>
<comment type="subcellular location">
    <subcellularLocation>
        <location evidence="1 9">Cell membrane</location>
        <topology evidence="1 9">Multi-pass membrane protein</topology>
    </subcellularLocation>
</comment>
<dbReference type="AlphaFoldDB" id="A0A6P7TZC6"/>
<proteinExistence type="inferred from homology"/>
<dbReference type="KEGG" id="osn:115228990"/>
<evidence type="ECO:0000313" key="12">
    <source>
        <dbReference type="RefSeq" id="XP_029657673.1"/>
    </source>
</evidence>
<evidence type="ECO:0000256" key="6">
    <source>
        <dbReference type="ARBA" id="ARBA00023065"/>
    </source>
</evidence>
<dbReference type="PROSITE" id="PS51013">
    <property type="entry name" value="PANNEXIN"/>
    <property type="match status" value="1"/>
</dbReference>
<keyword evidence="3" id="KW-1003">Cell membrane</keyword>
<keyword evidence="4 9" id="KW-0812">Transmembrane</keyword>
<gene>
    <name evidence="11" type="primary">LOC115228990</name>
    <name evidence="9" type="synonym">inx</name>
    <name evidence="12" type="synonym">LOC115231927</name>
</gene>
<dbReference type="KEGG" id="osn:115231927"/>
<name>A0A6P7TZC6_9MOLL</name>
<evidence type="ECO:0000256" key="5">
    <source>
        <dbReference type="ARBA" id="ARBA00022989"/>
    </source>
</evidence>
<evidence type="ECO:0000313" key="11">
    <source>
        <dbReference type="RefSeq" id="XP_029655285.1"/>
    </source>
</evidence>
<dbReference type="InterPro" id="IPR000990">
    <property type="entry name" value="Innexin"/>
</dbReference>
<dbReference type="GO" id="GO:0005886">
    <property type="term" value="C:plasma membrane"/>
    <property type="evidence" value="ECO:0007669"/>
    <property type="project" value="UniProtKB-SubCell"/>
</dbReference>
<organism evidence="10 11">
    <name type="scientific">Octopus sinensis</name>
    <name type="common">East Asian common octopus</name>
    <dbReference type="NCBI Taxonomy" id="2607531"/>
    <lineage>
        <taxon>Eukaryota</taxon>
        <taxon>Metazoa</taxon>
        <taxon>Spiralia</taxon>
        <taxon>Lophotrochozoa</taxon>
        <taxon>Mollusca</taxon>
        <taxon>Cephalopoda</taxon>
        <taxon>Coleoidea</taxon>
        <taxon>Octopodiformes</taxon>
        <taxon>Octopoda</taxon>
        <taxon>Incirrata</taxon>
        <taxon>Octopodidae</taxon>
        <taxon>Octopus</taxon>
    </lineage>
</organism>
<accession>A0A6P7TZC6</accession>
<comment type="caution">
    <text evidence="9">Lacks conserved residue(s) required for the propagation of feature annotation.</text>
</comment>
<evidence type="ECO:0000256" key="7">
    <source>
        <dbReference type="ARBA" id="ARBA00023136"/>
    </source>
</evidence>
<evidence type="ECO:0000256" key="8">
    <source>
        <dbReference type="ARBA" id="ARBA00023303"/>
    </source>
</evidence>